<evidence type="ECO:0000259" key="3">
    <source>
        <dbReference type="Pfam" id="PF00501"/>
    </source>
</evidence>
<comment type="caution">
    <text evidence="6">The sequence shown here is derived from an EMBL/GenBank/DDBJ whole genome shotgun (WGS) entry which is preliminary data.</text>
</comment>
<dbReference type="Proteomes" id="UP001408356">
    <property type="component" value="Unassembled WGS sequence"/>
</dbReference>
<feature type="domain" description="Thioester reductase (TE)" evidence="5">
    <location>
        <begin position="678"/>
        <end position="917"/>
    </location>
</feature>
<dbReference type="EMBL" id="JARVKF010000135">
    <property type="protein sequence ID" value="KAK9422144.1"/>
    <property type="molecule type" value="Genomic_DNA"/>
</dbReference>
<dbReference type="Gene3D" id="3.40.50.720">
    <property type="entry name" value="NAD(P)-binding Rossmann-like Domain"/>
    <property type="match status" value="1"/>
</dbReference>
<dbReference type="InterPro" id="IPR036736">
    <property type="entry name" value="ACP-like_sf"/>
</dbReference>
<organism evidence="6 7">
    <name type="scientific">Seiridium unicorne</name>
    <dbReference type="NCBI Taxonomy" id="138068"/>
    <lineage>
        <taxon>Eukaryota</taxon>
        <taxon>Fungi</taxon>
        <taxon>Dikarya</taxon>
        <taxon>Ascomycota</taxon>
        <taxon>Pezizomycotina</taxon>
        <taxon>Sordariomycetes</taxon>
        <taxon>Xylariomycetidae</taxon>
        <taxon>Amphisphaeriales</taxon>
        <taxon>Sporocadaceae</taxon>
        <taxon>Seiridium</taxon>
    </lineage>
</organism>
<evidence type="ECO:0000313" key="6">
    <source>
        <dbReference type="EMBL" id="KAK9422144.1"/>
    </source>
</evidence>
<dbReference type="Pfam" id="PF00501">
    <property type="entry name" value="AMP-binding"/>
    <property type="match status" value="1"/>
</dbReference>
<dbReference type="PANTHER" id="PTHR43439">
    <property type="entry name" value="PHENYLACETATE-COENZYME A LIGASE"/>
    <property type="match status" value="1"/>
</dbReference>
<dbReference type="InterPro" id="IPR042099">
    <property type="entry name" value="ANL_N_sf"/>
</dbReference>
<feature type="domain" description="AMP-dependent synthetase/ligase" evidence="3">
    <location>
        <begin position="17"/>
        <end position="341"/>
    </location>
</feature>
<evidence type="ECO:0000313" key="7">
    <source>
        <dbReference type="Proteomes" id="UP001408356"/>
    </source>
</evidence>
<dbReference type="SUPFAM" id="SSF56801">
    <property type="entry name" value="Acetyl-CoA synthetase-like"/>
    <property type="match status" value="1"/>
</dbReference>
<name>A0ABR2V6F1_9PEZI</name>
<evidence type="ECO:0000259" key="5">
    <source>
        <dbReference type="Pfam" id="PF07993"/>
    </source>
</evidence>
<dbReference type="Pfam" id="PF07993">
    <property type="entry name" value="NAD_binding_4"/>
    <property type="match status" value="1"/>
</dbReference>
<dbReference type="SUPFAM" id="SSF47336">
    <property type="entry name" value="ACP-like"/>
    <property type="match status" value="1"/>
</dbReference>
<dbReference type="InterPro" id="IPR036291">
    <property type="entry name" value="NAD(P)-bd_dom_sf"/>
</dbReference>
<feature type="domain" description="Carrier" evidence="4">
    <location>
        <begin position="560"/>
        <end position="628"/>
    </location>
</feature>
<dbReference type="PROSITE" id="PS00455">
    <property type="entry name" value="AMP_BINDING"/>
    <property type="match status" value="1"/>
</dbReference>
<keyword evidence="1" id="KW-0596">Phosphopantetheine</keyword>
<dbReference type="Gene3D" id="3.40.50.12780">
    <property type="entry name" value="N-terminal domain of ligase-like"/>
    <property type="match status" value="1"/>
</dbReference>
<dbReference type="SUPFAM" id="SSF51735">
    <property type="entry name" value="NAD(P)-binding Rossmann-fold domains"/>
    <property type="match status" value="1"/>
</dbReference>
<dbReference type="InterPro" id="IPR020845">
    <property type="entry name" value="AMP-binding_CS"/>
</dbReference>
<dbReference type="Gene3D" id="1.10.1200.10">
    <property type="entry name" value="ACP-like"/>
    <property type="match status" value="1"/>
</dbReference>
<protein>
    <submittedName>
        <fullName evidence="6">Acetyl-CoA synthetase-like protein</fullName>
    </submittedName>
</protein>
<evidence type="ECO:0000256" key="1">
    <source>
        <dbReference type="ARBA" id="ARBA00022450"/>
    </source>
</evidence>
<dbReference type="InterPro" id="IPR013120">
    <property type="entry name" value="FAR_NAD-bd"/>
</dbReference>
<dbReference type="Pfam" id="PF00550">
    <property type="entry name" value="PP-binding"/>
    <property type="match status" value="1"/>
</dbReference>
<reference evidence="6 7" key="1">
    <citation type="journal article" date="2024" name="J. Plant Pathol.">
        <title>Sequence and assembly of the genome of Seiridium unicorne, isolate CBS 538.82, causal agent of cypress canker disease.</title>
        <authorList>
            <person name="Scali E."/>
            <person name="Rocca G.D."/>
            <person name="Danti R."/>
            <person name="Garbelotto M."/>
            <person name="Barberini S."/>
            <person name="Baroncelli R."/>
            <person name="Emiliani G."/>
        </authorList>
    </citation>
    <scope>NUCLEOTIDE SEQUENCE [LARGE SCALE GENOMIC DNA]</scope>
    <source>
        <strain evidence="6 7">BM-138-508</strain>
    </source>
</reference>
<dbReference type="InterPro" id="IPR051414">
    <property type="entry name" value="Adenylate-forming_Reductase"/>
</dbReference>
<keyword evidence="7" id="KW-1185">Reference proteome</keyword>
<dbReference type="Pfam" id="PF23562">
    <property type="entry name" value="AMP-binding_C_3"/>
    <property type="match status" value="1"/>
</dbReference>
<evidence type="ECO:0000259" key="4">
    <source>
        <dbReference type="Pfam" id="PF00550"/>
    </source>
</evidence>
<gene>
    <name evidence="6" type="ORF">SUNI508_05152</name>
</gene>
<dbReference type="InterPro" id="IPR000873">
    <property type="entry name" value="AMP-dep_synth/lig_dom"/>
</dbReference>
<sequence>MVARGERLLPSLVDEIAHSDPDRVLYSVMKTKNPEDGFQDISAKEFARAVNRAAWYIEQSLGPAIGFPTLTYMGPQDLVYGILVLACIKTGYKLFLSSPRNTLEAHLHLLNETDCHTFLMPPGFPLPVVKQVLGQKAMRVLEIPNLQHWIKKEPVKQYPYTKTFTEARLDPFVVLHTSGSTGMPKPIIQTHGTTTTLDAFTALPELGYPSAYPAMCAGTRLYLAFPLFHCGGILMLLSGCIYSGYTAVLGSFPPSADVANGVIVHGNVQQCIVPSMTLVDLANVPEYLENLARLEQVSFGGGPLPQTTGDLVSTRTRLMNCLGTTECGIIPHQLCDPEDWAYMSVSPLLGHEYRPVSDDLYEQVIVRDPKLWPYQGIFSTFPELQEWPMKDLYSKHPTKENVWLYRGRIDDIIVFSTGEKLNPLSMEDVITSNPAINATLIAGLGRFQSSVLIEAVDPPTNDMEKGSLVDKIWPSVQAANEISPSHGRIHRNMILFTSADKPMLRASKGTVQRKLTLELYRQEFDSLYESNEQAVFEADNSTESWYTSKDGEVNVQNCVQHILATSTDIDIQTISPDADLFELGLDSLQVTLIVRKTNAFLSAEGKSPTVNARMVYSNPNMAALIAMVAALTEGETPTHDTAGAEEKMQKLYEEYSKNLPAPVKHKHLKPTAGDTVLLTGSTGSLGAYILDSLFRDKRVSRIFCLNRGPDSHERQLKSLAAKGIPPPSDEKVTYLDADLSQKHFGLSPQTYQTILDEATTVIHNAWQVDFNLSLSSFATHVGIVRGLVDFSAASRLAAKLFFISSIGAVTGWPRATGQTNGVPEETFDDWTIPEPTGYGQSKFVCERLLDTAAKGSNISSVICRVGQVAGPTKAAGMWPKQEWLPSLIASSKQLGILPESLGQDVIDWVPVDVLGQVIVELALPDLNKTPPETGALVYHAANPQRTTWGELLKTVKQDLDAHTNGIEVVPLEQWVEALRKSGSEGETADMAQIPATKILDFFEGLVNRYTTPALLDVRGAVASSPTLAHLGPIDNTLVENWMRQWSF</sequence>
<evidence type="ECO:0000256" key="2">
    <source>
        <dbReference type="ARBA" id="ARBA00022553"/>
    </source>
</evidence>
<proteinExistence type="predicted"/>
<keyword evidence="2" id="KW-0597">Phosphoprotein</keyword>
<dbReference type="PANTHER" id="PTHR43439:SF2">
    <property type="entry name" value="ENZYME, PUTATIVE (JCVI)-RELATED"/>
    <property type="match status" value="1"/>
</dbReference>
<accession>A0ABR2V6F1</accession>
<dbReference type="InterPro" id="IPR009081">
    <property type="entry name" value="PP-bd_ACP"/>
</dbReference>